<dbReference type="GO" id="GO:0000139">
    <property type="term" value="C:Golgi membrane"/>
    <property type="evidence" value="ECO:0007669"/>
    <property type="project" value="UniProtKB-SubCell"/>
</dbReference>
<keyword evidence="3 10" id="KW-0812">Transmembrane</keyword>
<dbReference type="InterPro" id="IPR039899">
    <property type="entry name" value="BET1_SNARE"/>
</dbReference>
<evidence type="ECO:0000256" key="8">
    <source>
        <dbReference type="ARBA" id="ARBA00046280"/>
    </source>
</evidence>
<accession>A0AAD5E8M6</accession>
<keyword evidence="7 10" id="KW-0472">Membrane</keyword>
<dbReference type="PANTHER" id="PTHR12791">
    <property type="entry name" value="GOLGI SNARE BET1-RELATED"/>
    <property type="match status" value="1"/>
</dbReference>
<dbReference type="CDD" id="cd15853">
    <property type="entry name" value="SNARE_Bet1"/>
    <property type="match status" value="1"/>
</dbReference>
<evidence type="ECO:0000256" key="7">
    <source>
        <dbReference type="ARBA" id="ARBA00023136"/>
    </source>
</evidence>
<keyword evidence="2" id="KW-0813">Transport</keyword>
<dbReference type="GeneID" id="75914870"/>
<evidence type="ECO:0000256" key="3">
    <source>
        <dbReference type="ARBA" id="ARBA00022692"/>
    </source>
</evidence>
<dbReference type="Proteomes" id="UP001206595">
    <property type="component" value="Unassembled WGS sequence"/>
</dbReference>
<dbReference type="EMBL" id="MU620924">
    <property type="protein sequence ID" value="KAI8578919.1"/>
    <property type="molecule type" value="Genomic_DNA"/>
</dbReference>
<dbReference type="GO" id="GO:0015031">
    <property type="term" value="P:protein transport"/>
    <property type="evidence" value="ECO:0007669"/>
    <property type="project" value="UniProtKB-KW"/>
</dbReference>
<evidence type="ECO:0000256" key="10">
    <source>
        <dbReference type="SAM" id="Phobius"/>
    </source>
</evidence>
<dbReference type="Gene3D" id="1.20.5.110">
    <property type="match status" value="1"/>
</dbReference>
<sequence length="143" mass="16251">MSDRKKLFGNNKGKGVSRDREEENALMLEQQNDMRMQELDAKVSALKNVTIDIHRDVTEQHDLIDESTNVFAGFGSAFNNSFGRLNRMVSTRHKRQLCLYVAVIVVVFFIFYYGFGAFWSSSSSETAPILDDHSALHNDADIL</sequence>
<feature type="domain" description="T-SNARE coiled-coil homology" evidence="11">
    <location>
        <begin position="26"/>
        <end position="88"/>
    </location>
</feature>
<dbReference type="PROSITE" id="PS50192">
    <property type="entry name" value="T_SNARE"/>
    <property type="match status" value="1"/>
</dbReference>
<protein>
    <recommendedName>
        <fullName evidence="11">t-SNARE coiled-coil homology domain-containing protein</fullName>
    </recommendedName>
</protein>
<dbReference type="AlphaFoldDB" id="A0AAD5E8M6"/>
<dbReference type="RefSeq" id="XP_051443923.1">
    <property type="nucleotide sequence ID" value="XM_051589525.1"/>
</dbReference>
<reference evidence="12" key="2">
    <citation type="journal article" date="2022" name="Proc. Natl. Acad. Sci. U.S.A.">
        <title>Diploid-dominant life cycles characterize the early evolution of Fungi.</title>
        <authorList>
            <person name="Amses K.R."/>
            <person name="Simmons D.R."/>
            <person name="Longcore J.E."/>
            <person name="Mondo S.J."/>
            <person name="Seto K."/>
            <person name="Jeronimo G.H."/>
            <person name="Bonds A.E."/>
            <person name="Quandt C.A."/>
            <person name="Davis W.J."/>
            <person name="Chang Y."/>
            <person name="Federici B.A."/>
            <person name="Kuo A."/>
            <person name="LaButti K."/>
            <person name="Pangilinan J."/>
            <person name="Andreopoulos W."/>
            <person name="Tritt A."/>
            <person name="Riley R."/>
            <person name="Hundley H."/>
            <person name="Johnson J."/>
            <person name="Lipzen A."/>
            <person name="Barry K."/>
            <person name="Lang B.F."/>
            <person name="Cuomo C.A."/>
            <person name="Buchler N.E."/>
            <person name="Grigoriev I.V."/>
            <person name="Spatafora J.W."/>
            <person name="Stajich J.E."/>
            <person name="James T.Y."/>
        </authorList>
    </citation>
    <scope>NUCLEOTIDE SEQUENCE</scope>
    <source>
        <strain evidence="12">AG</strain>
    </source>
</reference>
<evidence type="ECO:0000256" key="9">
    <source>
        <dbReference type="SAM" id="MobiDB-lite"/>
    </source>
</evidence>
<evidence type="ECO:0000313" key="12">
    <source>
        <dbReference type="EMBL" id="KAI8578919.1"/>
    </source>
</evidence>
<feature type="region of interest" description="Disordered" evidence="9">
    <location>
        <begin position="1"/>
        <end position="22"/>
    </location>
</feature>
<evidence type="ECO:0000259" key="11">
    <source>
        <dbReference type="PROSITE" id="PS50192"/>
    </source>
</evidence>
<evidence type="ECO:0000313" key="13">
    <source>
        <dbReference type="Proteomes" id="UP001206595"/>
    </source>
</evidence>
<evidence type="ECO:0000256" key="1">
    <source>
        <dbReference type="ARBA" id="ARBA00004394"/>
    </source>
</evidence>
<keyword evidence="13" id="KW-1185">Reference proteome</keyword>
<feature type="transmembrane region" description="Helical" evidence="10">
    <location>
        <begin position="97"/>
        <end position="115"/>
    </location>
</feature>
<name>A0AAD5E8M6_UMBRA</name>
<gene>
    <name evidence="12" type="ORF">K450DRAFT_244074</name>
</gene>
<evidence type="ECO:0000256" key="5">
    <source>
        <dbReference type="ARBA" id="ARBA00022989"/>
    </source>
</evidence>
<proteinExistence type="predicted"/>
<keyword evidence="6" id="KW-0333">Golgi apparatus</keyword>
<evidence type="ECO:0000256" key="6">
    <source>
        <dbReference type="ARBA" id="ARBA00023034"/>
    </source>
</evidence>
<keyword evidence="5 10" id="KW-1133">Transmembrane helix</keyword>
<dbReference type="InterPro" id="IPR000727">
    <property type="entry name" value="T_SNARE_dom"/>
</dbReference>
<keyword evidence="4" id="KW-0653">Protein transport</keyword>
<dbReference type="SUPFAM" id="SSF58038">
    <property type="entry name" value="SNARE fusion complex"/>
    <property type="match status" value="1"/>
</dbReference>
<evidence type="ECO:0000256" key="2">
    <source>
        <dbReference type="ARBA" id="ARBA00022448"/>
    </source>
</evidence>
<organism evidence="12 13">
    <name type="scientific">Umbelopsis ramanniana AG</name>
    <dbReference type="NCBI Taxonomy" id="1314678"/>
    <lineage>
        <taxon>Eukaryota</taxon>
        <taxon>Fungi</taxon>
        <taxon>Fungi incertae sedis</taxon>
        <taxon>Mucoromycota</taxon>
        <taxon>Mucoromycotina</taxon>
        <taxon>Umbelopsidomycetes</taxon>
        <taxon>Umbelopsidales</taxon>
        <taxon>Umbelopsidaceae</taxon>
        <taxon>Umbelopsis</taxon>
    </lineage>
</organism>
<comment type="subcellular location">
    <subcellularLocation>
        <location evidence="8">Endomembrane system</location>
        <topology evidence="8">Single-pass type IV membrane protein</topology>
    </subcellularLocation>
    <subcellularLocation>
        <location evidence="1">Golgi apparatus membrane</location>
    </subcellularLocation>
</comment>
<comment type="caution">
    <text evidence="12">The sequence shown here is derived from an EMBL/GenBank/DDBJ whole genome shotgun (WGS) entry which is preliminary data.</text>
</comment>
<reference evidence="12" key="1">
    <citation type="submission" date="2021-06" db="EMBL/GenBank/DDBJ databases">
        <authorList>
            <consortium name="DOE Joint Genome Institute"/>
            <person name="Mondo S.J."/>
            <person name="Amses K.R."/>
            <person name="Simmons D.R."/>
            <person name="Longcore J.E."/>
            <person name="Seto K."/>
            <person name="Alves G.H."/>
            <person name="Bonds A.E."/>
            <person name="Quandt C.A."/>
            <person name="Davis W.J."/>
            <person name="Chang Y."/>
            <person name="Letcher P.M."/>
            <person name="Powell M.J."/>
            <person name="Kuo A."/>
            <person name="Labutti K."/>
            <person name="Pangilinan J."/>
            <person name="Andreopoulos W."/>
            <person name="Tritt A."/>
            <person name="Riley R."/>
            <person name="Hundley H."/>
            <person name="Johnson J."/>
            <person name="Lipzen A."/>
            <person name="Barry K."/>
            <person name="Berbee M.L."/>
            <person name="Buchler N.E."/>
            <person name="Grigoriev I.V."/>
            <person name="Spatafora J.W."/>
            <person name="Stajich J.E."/>
            <person name="James T.Y."/>
        </authorList>
    </citation>
    <scope>NUCLEOTIDE SEQUENCE</scope>
    <source>
        <strain evidence="12">AG</strain>
    </source>
</reference>
<evidence type="ECO:0000256" key="4">
    <source>
        <dbReference type="ARBA" id="ARBA00022927"/>
    </source>
</evidence>